<proteinExistence type="predicted"/>
<reference evidence="1 2" key="1">
    <citation type="submission" date="2021-01" db="EMBL/GenBank/DDBJ databases">
        <title>Chromosome-level genome assembly of a human fungal pathogen reveals clustering of transcriptionally co-regulated genes.</title>
        <authorList>
            <person name="Voorhies M."/>
            <person name="Cohen S."/>
            <person name="Shea T.P."/>
            <person name="Petrus S."/>
            <person name="Munoz J.F."/>
            <person name="Poplawski S."/>
            <person name="Goldman W.E."/>
            <person name="Michael T."/>
            <person name="Cuomo C.A."/>
            <person name="Sil A."/>
            <person name="Beyhan S."/>
        </authorList>
    </citation>
    <scope>NUCLEOTIDE SEQUENCE [LARGE SCALE GENOMIC DNA]</scope>
    <source>
        <strain evidence="1 2">G184AR</strain>
    </source>
</reference>
<dbReference type="Proteomes" id="UP000670092">
    <property type="component" value="Unassembled WGS sequence"/>
</dbReference>
<name>A0A8H8D9U7_AJECA</name>
<gene>
    <name evidence="1" type="ORF">I7I52_03443</name>
</gene>
<protein>
    <submittedName>
        <fullName evidence="1">Uncharacterized protein</fullName>
    </submittedName>
</protein>
<evidence type="ECO:0000313" key="1">
    <source>
        <dbReference type="EMBL" id="KAG5304938.1"/>
    </source>
</evidence>
<accession>A0A8H8D9U7</accession>
<evidence type="ECO:0000313" key="2">
    <source>
        <dbReference type="Proteomes" id="UP000670092"/>
    </source>
</evidence>
<dbReference type="EMBL" id="JAEVHI010000001">
    <property type="protein sequence ID" value="KAG5304938.1"/>
    <property type="molecule type" value="Genomic_DNA"/>
</dbReference>
<dbReference type="AlphaFoldDB" id="A0A8H8D9U7"/>
<dbReference type="VEuPathDB" id="FungiDB:I7I52_03443"/>
<organism evidence="1 2">
    <name type="scientific">Ajellomyces capsulatus</name>
    <name type="common">Darling's disease fungus</name>
    <name type="synonym">Histoplasma capsulatum</name>
    <dbReference type="NCBI Taxonomy" id="5037"/>
    <lineage>
        <taxon>Eukaryota</taxon>
        <taxon>Fungi</taxon>
        <taxon>Dikarya</taxon>
        <taxon>Ascomycota</taxon>
        <taxon>Pezizomycotina</taxon>
        <taxon>Eurotiomycetes</taxon>
        <taxon>Eurotiomycetidae</taxon>
        <taxon>Onygenales</taxon>
        <taxon>Ajellomycetaceae</taxon>
        <taxon>Histoplasma</taxon>
    </lineage>
</organism>
<sequence length="108" mass="12217">MSLLENTRLAPRSKISWCSLLSNKRSCHEINQLPLAIKYFLFFFGRFYILGILDHNLGISGILLARIELQYSLLFGIPGIFSGQASPSVTALNWSWIRGEILNVVPSY</sequence>
<comment type="caution">
    <text evidence="1">The sequence shown here is derived from an EMBL/GenBank/DDBJ whole genome shotgun (WGS) entry which is preliminary data.</text>
</comment>